<organism evidence="1">
    <name type="scientific">Arundo donax</name>
    <name type="common">Giant reed</name>
    <name type="synonym">Donax arundinaceus</name>
    <dbReference type="NCBI Taxonomy" id="35708"/>
    <lineage>
        <taxon>Eukaryota</taxon>
        <taxon>Viridiplantae</taxon>
        <taxon>Streptophyta</taxon>
        <taxon>Embryophyta</taxon>
        <taxon>Tracheophyta</taxon>
        <taxon>Spermatophyta</taxon>
        <taxon>Magnoliopsida</taxon>
        <taxon>Liliopsida</taxon>
        <taxon>Poales</taxon>
        <taxon>Poaceae</taxon>
        <taxon>PACMAD clade</taxon>
        <taxon>Arundinoideae</taxon>
        <taxon>Arundineae</taxon>
        <taxon>Arundo</taxon>
    </lineage>
</organism>
<dbReference type="AlphaFoldDB" id="A0A0A8ZX87"/>
<accession>A0A0A8ZX87</accession>
<dbReference type="EMBL" id="GBRH01255547">
    <property type="protein sequence ID" value="JAD42348.1"/>
    <property type="molecule type" value="Transcribed_RNA"/>
</dbReference>
<evidence type="ECO:0000313" key="1">
    <source>
        <dbReference type="EMBL" id="JAD42348.1"/>
    </source>
</evidence>
<protein>
    <submittedName>
        <fullName evidence="1">Uncharacterized protein</fullName>
    </submittedName>
</protein>
<name>A0A0A8ZX87_ARUDO</name>
<reference evidence="1" key="1">
    <citation type="submission" date="2014-09" db="EMBL/GenBank/DDBJ databases">
        <authorList>
            <person name="Magalhaes I.L.F."/>
            <person name="Oliveira U."/>
            <person name="Santos F.R."/>
            <person name="Vidigal T.H.D.A."/>
            <person name="Brescovit A.D."/>
            <person name="Santos A.J."/>
        </authorList>
    </citation>
    <scope>NUCLEOTIDE SEQUENCE</scope>
    <source>
        <tissue evidence="1">Shoot tissue taken approximately 20 cm above the soil surface</tissue>
    </source>
</reference>
<proteinExistence type="predicted"/>
<sequence>MMEFESLAASNFHWSSQVFLCCLTVHKEVLLQDEGLPVVYHGKQQSN</sequence>
<reference evidence="1" key="2">
    <citation type="journal article" date="2015" name="Data Brief">
        <title>Shoot transcriptome of the giant reed, Arundo donax.</title>
        <authorList>
            <person name="Barrero R.A."/>
            <person name="Guerrero F.D."/>
            <person name="Moolhuijzen P."/>
            <person name="Goolsby J.A."/>
            <person name="Tidwell J."/>
            <person name="Bellgard S.E."/>
            <person name="Bellgard M.I."/>
        </authorList>
    </citation>
    <scope>NUCLEOTIDE SEQUENCE</scope>
    <source>
        <tissue evidence="1">Shoot tissue taken approximately 20 cm above the soil surface</tissue>
    </source>
</reference>